<accession>B7FMH9</accession>
<dbReference type="EMBL" id="BT053302">
    <property type="protein sequence ID" value="ACJ85962.1"/>
    <property type="molecule type" value="mRNA"/>
</dbReference>
<sequence length="98" mass="10986">MRLIKTKNMGIMALYFSLATFIGSHKIPPSLHTNFIFSSSSSSPSSPPLPATSPETTSRMMRLRARRKFQFKSAAQNHPHLHMPVSIRGNTLDFSLQL</sequence>
<dbReference type="Proteomes" id="UP000265566">
    <property type="component" value="Chromosome 5"/>
</dbReference>
<gene>
    <name evidence="3" type="ORF">MtrunA17_Chr5g0435691</name>
</gene>
<name>B7FMH9_MEDTR</name>
<dbReference type="AlphaFoldDB" id="B7FMH9"/>
<reference evidence="3" key="2">
    <citation type="journal article" date="2018" name="Nat. Plants">
        <title>Whole-genome landscape of Medicago truncatula symbiotic genes.</title>
        <authorList>
            <person name="Pecrix Y."/>
            <person name="Gamas P."/>
            <person name="Carrere S."/>
        </authorList>
    </citation>
    <scope>NUCLEOTIDE SEQUENCE</scope>
    <source>
        <tissue evidence="3">Leaves</tissue>
    </source>
</reference>
<reference evidence="2" key="1">
    <citation type="submission" date="2008-12" db="EMBL/GenBank/DDBJ databases">
        <title>Medicago truncatula full length cdna cloning project.</title>
        <authorList>
            <person name="Moskal W."/>
            <person name="Chan A."/>
            <person name="Cheung F."/>
            <person name="Xiao Y."/>
            <person name="Town C.D."/>
        </authorList>
    </citation>
    <scope>NUCLEOTIDE SEQUENCE</scope>
</reference>
<dbReference type="EMBL" id="PSQE01000005">
    <property type="protein sequence ID" value="RHN57008.1"/>
    <property type="molecule type" value="Genomic_DNA"/>
</dbReference>
<organism evidence="2">
    <name type="scientific">Medicago truncatula</name>
    <name type="common">Barrel medic</name>
    <name type="synonym">Medicago tribuloides</name>
    <dbReference type="NCBI Taxonomy" id="3880"/>
    <lineage>
        <taxon>Eukaryota</taxon>
        <taxon>Viridiplantae</taxon>
        <taxon>Streptophyta</taxon>
        <taxon>Embryophyta</taxon>
        <taxon>Tracheophyta</taxon>
        <taxon>Spermatophyta</taxon>
        <taxon>Magnoliopsida</taxon>
        <taxon>eudicotyledons</taxon>
        <taxon>Gunneridae</taxon>
        <taxon>Pentapetalae</taxon>
        <taxon>rosids</taxon>
        <taxon>fabids</taxon>
        <taxon>Fabales</taxon>
        <taxon>Fabaceae</taxon>
        <taxon>Papilionoideae</taxon>
        <taxon>50 kb inversion clade</taxon>
        <taxon>NPAAA clade</taxon>
        <taxon>Hologalegina</taxon>
        <taxon>IRL clade</taxon>
        <taxon>Trifolieae</taxon>
        <taxon>Medicago</taxon>
    </lineage>
</organism>
<proteinExistence type="evidence at transcript level"/>
<feature type="region of interest" description="Disordered" evidence="1">
    <location>
        <begin position="38"/>
        <end position="57"/>
    </location>
</feature>
<evidence type="ECO:0000313" key="3">
    <source>
        <dbReference type="EMBL" id="RHN57008.1"/>
    </source>
</evidence>
<protein>
    <submittedName>
        <fullName evidence="2">Uncharacterized protein</fullName>
    </submittedName>
</protein>
<dbReference type="Gramene" id="rna32491">
    <property type="protein sequence ID" value="RHN57008.1"/>
    <property type="gene ID" value="gene32491"/>
</dbReference>
<evidence type="ECO:0000256" key="1">
    <source>
        <dbReference type="SAM" id="MobiDB-lite"/>
    </source>
</evidence>
<evidence type="ECO:0000313" key="2">
    <source>
        <dbReference type="EMBL" id="ACJ85962.1"/>
    </source>
</evidence>